<dbReference type="SUPFAM" id="SSF81321">
    <property type="entry name" value="Family A G protein-coupled receptor-like"/>
    <property type="match status" value="1"/>
</dbReference>
<evidence type="ECO:0000313" key="10">
    <source>
        <dbReference type="Proteomes" id="UP000663877"/>
    </source>
</evidence>
<keyword evidence="3 5" id="KW-1133">Transmembrane helix</keyword>
<feature type="transmembrane region" description="Helical" evidence="5">
    <location>
        <begin position="169"/>
        <end position="192"/>
    </location>
</feature>
<sequence length="256" mass="29182">MNTVCAGLVANMTTASQGIYMFVDEESGSDSLCVIRAYLMYSGAGLIYHSILVQALHRLFITVFVNRRRLQSSFIFIPLSAIQWIVSFGFALPILLSGKILSDSVDSICELSLLDWHGILYVAIWIYILPLFLLSLIYWKIIVHVRRTTLTARQNLVTQHRFHKEMRTLVRISIPILTLLLLGSPYIAFFLYAQVTQTIPTFSYHISVVFMTLGQSIVMLIALLLTKNVQMRLRAYLCRVNQVQPLVQFVNAQPHL</sequence>
<dbReference type="AlphaFoldDB" id="A0A814J626"/>
<evidence type="ECO:0000256" key="1">
    <source>
        <dbReference type="ARBA" id="ARBA00004370"/>
    </source>
</evidence>
<feature type="transmembrane region" description="Helical" evidence="5">
    <location>
        <begin position="204"/>
        <end position="225"/>
    </location>
</feature>
<name>A0A814J626_9BILA</name>
<keyword evidence="4 5" id="KW-0472">Membrane</keyword>
<dbReference type="CDD" id="cd00637">
    <property type="entry name" value="7tm_classA_rhodopsin-like"/>
    <property type="match status" value="1"/>
</dbReference>
<dbReference type="GO" id="GO:0016020">
    <property type="term" value="C:membrane"/>
    <property type="evidence" value="ECO:0007669"/>
    <property type="project" value="UniProtKB-SubCell"/>
</dbReference>
<dbReference type="Gene3D" id="1.20.1070.10">
    <property type="entry name" value="Rhodopsin 7-helix transmembrane proteins"/>
    <property type="match status" value="1"/>
</dbReference>
<evidence type="ECO:0000256" key="5">
    <source>
        <dbReference type="SAM" id="Phobius"/>
    </source>
</evidence>
<dbReference type="OrthoDB" id="10279737at2759"/>
<evidence type="ECO:0000256" key="4">
    <source>
        <dbReference type="ARBA" id="ARBA00023136"/>
    </source>
</evidence>
<evidence type="ECO:0000313" key="9">
    <source>
        <dbReference type="Proteomes" id="UP000663832"/>
    </source>
</evidence>
<dbReference type="EMBL" id="CAJNOI010000086">
    <property type="protein sequence ID" value="CAF1032927.1"/>
    <property type="molecule type" value="Genomic_DNA"/>
</dbReference>
<proteinExistence type="predicted"/>
<dbReference type="PROSITE" id="PS50262">
    <property type="entry name" value="G_PROTEIN_RECEP_F1_2"/>
    <property type="match status" value="1"/>
</dbReference>
<accession>A0A814J626</accession>
<comment type="caution">
    <text evidence="7">The sequence shown here is derived from an EMBL/GenBank/DDBJ whole genome shotgun (WGS) entry which is preliminary data.</text>
</comment>
<protein>
    <recommendedName>
        <fullName evidence="6">G-protein coupled receptors family 1 profile domain-containing protein</fullName>
    </recommendedName>
</protein>
<evidence type="ECO:0000313" key="7">
    <source>
        <dbReference type="EMBL" id="CAF1032927.1"/>
    </source>
</evidence>
<dbReference type="Proteomes" id="UP000663877">
    <property type="component" value="Unassembled WGS sequence"/>
</dbReference>
<evidence type="ECO:0000256" key="2">
    <source>
        <dbReference type="ARBA" id="ARBA00022692"/>
    </source>
</evidence>
<evidence type="ECO:0000313" key="8">
    <source>
        <dbReference type="EMBL" id="CAF1068773.1"/>
    </source>
</evidence>
<dbReference type="EMBL" id="CAJNOM010000110">
    <property type="protein sequence ID" value="CAF1068773.1"/>
    <property type="molecule type" value="Genomic_DNA"/>
</dbReference>
<keyword evidence="2 5" id="KW-0812">Transmembrane</keyword>
<comment type="subcellular location">
    <subcellularLocation>
        <location evidence="1">Membrane</location>
    </subcellularLocation>
</comment>
<gene>
    <name evidence="7" type="ORF">BJG266_LOCUS17634</name>
    <name evidence="8" type="ORF">QVE165_LOCUS18569</name>
</gene>
<feature type="transmembrane region" description="Helical" evidence="5">
    <location>
        <begin position="116"/>
        <end position="139"/>
    </location>
</feature>
<evidence type="ECO:0000259" key="6">
    <source>
        <dbReference type="PROSITE" id="PS50262"/>
    </source>
</evidence>
<organism evidence="7 10">
    <name type="scientific">Adineta steineri</name>
    <dbReference type="NCBI Taxonomy" id="433720"/>
    <lineage>
        <taxon>Eukaryota</taxon>
        <taxon>Metazoa</taxon>
        <taxon>Spiralia</taxon>
        <taxon>Gnathifera</taxon>
        <taxon>Rotifera</taxon>
        <taxon>Eurotatoria</taxon>
        <taxon>Bdelloidea</taxon>
        <taxon>Adinetida</taxon>
        <taxon>Adinetidae</taxon>
        <taxon>Adineta</taxon>
    </lineage>
</organism>
<dbReference type="Proteomes" id="UP000663832">
    <property type="component" value="Unassembled WGS sequence"/>
</dbReference>
<feature type="domain" description="G-protein coupled receptors family 1 profile" evidence="6">
    <location>
        <begin position="1"/>
        <end position="222"/>
    </location>
</feature>
<reference evidence="7" key="1">
    <citation type="submission" date="2021-02" db="EMBL/GenBank/DDBJ databases">
        <authorList>
            <person name="Nowell W R."/>
        </authorList>
    </citation>
    <scope>NUCLEOTIDE SEQUENCE</scope>
</reference>
<dbReference type="InterPro" id="IPR017452">
    <property type="entry name" value="GPCR_Rhodpsn_7TM"/>
</dbReference>
<feature type="transmembrane region" description="Helical" evidence="5">
    <location>
        <begin position="39"/>
        <end position="61"/>
    </location>
</feature>
<feature type="transmembrane region" description="Helical" evidence="5">
    <location>
        <begin position="73"/>
        <end position="96"/>
    </location>
</feature>
<keyword evidence="9" id="KW-1185">Reference proteome</keyword>
<evidence type="ECO:0000256" key="3">
    <source>
        <dbReference type="ARBA" id="ARBA00022989"/>
    </source>
</evidence>